<evidence type="ECO:0000259" key="7">
    <source>
        <dbReference type="Pfam" id="PF04542"/>
    </source>
</evidence>
<evidence type="ECO:0000256" key="4">
    <source>
        <dbReference type="ARBA" id="ARBA00023125"/>
    </source>
</evidence>
<feature type="domain" description="RNA polymerase sigma factor 70 region 4 type 2" evidence="8">
    <location>
        <begin position="106"/>
        <end position="157"/>
    </location>
</feature>
<evidence type="ECO:0000256" key="3">
    <source>
        <dbReference type="ARBA" id="ARBA00023082"/>
    </source>
</evidence>
<organism evidence="9 10">
    <name type="scientific">Cohnella phaseoli</name>
    <dbReference type="NCBI Taxonomy" id="456490"/>
    <lineage>
        <taxon>Bacteria</taxon>
        <taxon>Bacillati</taxon>
        <taxon>Bacillota</taxon>
        <taxon>Bacilli</taxon>
        <taxon>Bacillales</taxon>
        <taxon>Paenibacillaceae</taxon>
        <taxon>Cohnella</taxon>
    </lineage>
</organism>
<keyword evidence="4 6" id="KW-0238">DNA-binding</keyword>
<evidence type="ECO:0000256" key="2">
    <source>
        <dbReference type="ARBA" id="ARBA00023015"/>
    </source>
</evidence>
<dbReference type="GO" id="GO:0006352">
    <property type="term" value="P:DNA-templated transcription initiation"/>
    <property type="evidence" value="ECO:0007669"/>
    <property type="project" value="InterPro"/>
</dbReference>
<evidence type="ECO:0000256" key="5">
    <source>
        <dbReference type="ARBA" id="ARBA00023163"/>
    </source>
</evidence>
<dbReference type="AlphaFoldDB" id="A0A3D9JMG2"/>
<evidence type="ECO:0000259" key="8">
    <source>
        <dbReference type="Pfam" id="PF08281"/>
    </source>
</evidence>
<name>A0A3D9JMG2_9BACL</name>
<evidence type="ECO:0000256" key="1">
    <source>
        <dbReference type="ARBA" id="ARBA00010641"/>
    </source>
</evidence>
<dbReference type="InterPro" id="IPR013325">
    <property type="entry name" value="RNA_pol_sigma_r2"/>
</dbReference>
<dbReference type="SUPFAM" id="SSF88659">
    <property type="entry name" value="Sigma3 and sigma4 domains of RNA polymerase sigma factors"/>
    <property type="match status" value="1"/>
</dbReference>
<reference evidence="9 10" key="1">
    <citation type="submission" date="2018-07" db="EMBL/GenBank/DDBJ databases">
        <title>Genomic Encyclopedia of Type Strains, Phase III (KMG-III): the genomes of soil and plant-associated and newly described type strains.</title>
        <authorList>
            <person name="Whitman W."/>
        </authorList>
    </citation>
    <scope>NUCLEOTIDE SEQUENCE [LARGE SCALE GENOMIC DNA]</scope>
    <source>
        <strain evidence="9 10">CECT 7287</strain>
    </source>
</reference>
<dbReference type="Gene3D" id="1.10.1740.10">
    <property type="match status" value="1"/>
</dbReference>
<dbReference type="GO" id="GO:0003677">
    <property type="term" value="F:DNA binding"/>
    <property type="evidence" value="ECO:0007669"/>
    <property type="project" value="UniProtKB-KW"/>
</dbReference>
<feature type="domain" description="RNA polymerase sigma-70 region 2" evidence="7">
    <location>
        <begin position="11"/>
        <end position="78"/>
    </location>
</feature>
<dbReference type="GO" id="GO:0006950">
    <property type="term" value="P:response to stress"/>
    <property type="evidence" value="ECO:0007669"/>
    <property type="project" value="UniProtKB-ARBA"/>
</dbReference>
<keyword evidence="10" id="KW-1185">Reference proteome</keyword>
<gene>
    <name evidence="9" type="ORF">DFP98_117157</name>
</gene>
<dbReference type="Pfam" id="PF08281">
    <property type="entry name" value="Sigma70_r4_2"/>
    <property type="match status" value="1"/>
</dbReference>
<protein>
    <recommendedName>
        <fullName evidence="6">RNA polymerase sigma factor</fullName>
    </recommendedName>
</protein>
<comment type="caution">
    <text evidence="9">The sequence shown here is derived from an EMBL/GenBank/DDBJ whole genome shotgun (WGS) entry which is preliminary data.</text>
</comment>
<keyword evidence="5 6" id="KW-0804">Transcription</keyword>
<dbReference type="GO" id="GO:0016987">
    <property type="term" value="F:sigma factor activity"/>
    <property type="evidence" value="ECO:0007669"/>
    <property type="project" value="UniProtKB-KW"/>
</dbReference>
<evidence type="ECO:0000313" key="10">
    <source>
        <dbReference type="Proteomes" id="UP000256977"/>
    </source>
</evidence>
<dbReference type="Proteomes" id="UP000256977">
    <property type="component" value="Unassembled WGS sequence"/>
</dbReference>
<dbReference type="InterPro" id="IPR039425">
    <property type="entry name" value="RNA_pol_sigma-70-like"/>
</dbReference>
<dbReference type="NCBIfam" id="TIGR02937">
    <property type="entry name" value="sigma70-ECF"/>
    <property type="match status" value="1"/>
</dbReference>
<dbReference type="PROSITE" id="PS01063">
    <property type="entry name" value="SIGMA70_ECF"/>
    <property type="match status" value="1"/>
</dbReference>
<dbReference type="InterPro" id="IPR013324">
    <property type="entry name" value="RNA_pol_sigma_r3/r4-like"/>
</dbReference>
<keyword evidence="3 6" id="KW-0731">Sigma factor</keyword>
<keyword evidence="2 6" id="KW-0805">Transcription regulation</keyword>
<dbReference type="PANTHER" id="PTHR43133">
    <property type="entry name" value="RNA POLYMERASE ECF-TYPE SIGMA FACTO"/>
    <property type="match status" value="1"/>
</dbReference>
<sequence>MHASAERLEDLYARYHHRLRKYLQLKVDKDTAEDLAQTTFVKALESMHSFREHASPFTWLWRIAINTLKNEYRSKSRRHEKYTDPGKLNNRFVSYEFASNVEIRLDVGSAMRQLNETDREILTLYYDIGCTLKEISEIVGLKLSTTKNRLYRALAKLRIELVDHEEVPPVMSILQNLLFMDRTNPIHAAQVREDLIDELGSRIERITKLVRHQLTGKLTIEIYPTLDAFHKAVGEPGAPDWFMGVIDDRTIKIVSPLSPGPAHTYKSVLQSTVHLFTILMVKEVNPTAPKWLYQGLGGYEAGLMTKDYVRDSIHEAVGRDDVPTFEDFEDNSWKFERKKGFQFAYTLAEFVLRTYGEEGLNRLLRQPADFKEALRCSVPELRGRWIEFLKEQYA</sequence>
<dbReference type="Pfam" id="PF04542">
    <property type="entry name" value="Sigma70_r2"/>
    <property type="match status" value="1"/>
</dbReference>
<comment type="similarity">
    <text evidence="1 6">Belongs to the sigma-70 factor family. ECF subfamily.</text>
</comment>
<dbReference type="OrthoDB" id="3472490at2"/>
<dbReference type="EMBL" id="QRDZ01000017">
    <property type="protein sequence ID" value="RED75185.1"/>
    <property type="molecule type" value="Genomic_DNA"/>
</dbReference>
<dbReference type="InterPro" id="IPR000838">
    <property type="entry name" value="RNA_pol_sigma70_ECF_CS"/>
</dbReference>
<evidence type="ECO:0000313" key="9">
    <source>
        <dbReference type="EMBL" id="RED75185.1"/>
    </source>
</evidence>
<proteinExistence type="inferred from homology"/>
<dbReference type="InterPro" id="IPR007627">
    <property type="entry name" value="RNA_pol_sigma70_r2"/>
</dbReference>
<accession>A0A3D9JMG2</accession>
<dbReference type="RefSeq" id="WP_116062608.1">
    <property type="nucleotide sequence ID" value="NZ_QRDZ01000017.1"/>
</dbReference>
<dbReference type="InterPro" id="IPR036388">
    <property type="entry name" value="WH-like_DNA-bd_sf"/>
</dbReference>
<dbReference type="CDD" id="cd06171">
    <property type="entry name" value="Sigma70_r4"/>
    <property type="match status" value="1"/>
</dbReference>
<evidence type="ECO:0000256" key="6">
    <source>
        <dbReference type="RuleBase" id="RU000716"/>
    </source>
</evidence>
<dbReference type="InterPro" id="IPR014284">
    <property type="entry name" value="RNA_pol_sigma-70_dom"/>
</dbReference>
<dbReference type="PANTHER" id="PTHR43133:SF8">
    <property type="entry name" value="RNA POLYMERASE SIGMA FACTOR HI_1459-RELATED"/>
    <property type="match status" value="1"/>
</dbReference>
<dbReference type="Gene3D" id="1.10.10.10">
    <property type="entry name" value="Winged helix-like DNA-binding domain superfamily/Winged helix DNA-binding domain"/>
    <property type="match status" value="1"/>
</dbReference>
<dbReference type="SUPFAM" id="SSF88946">
    <property type="entry name" value="Sigma2 domain of RNA polymerase sigma factors"/>
    <property type="match status" value="1"/>
</dbReference>
<dbReference type="InterPro" id="IPR013249">
    <property type="entry name" value="RNA_pol_sigma70_r4_t2"/>
</dbReference>